<dbReference type="AlphaFoldDB" id="A8IRC3"/>
<gene>
    <name evidence="1" type="ORF">CHLRE_17g706400v5</name>
</gene>
<protein>
    <submittedName>
        <fullName evidence="1">Uncharacterized protein</fullName>
    </submittedName>
</protein>
<sequence length="180" mass="17978">MSNAKFAPPSGAISSASGNVAEVAASSTPSEVISAIVTSASSPPQRTSNPNRWLLFGFFFLVIFASIVSFREEIYTFTTDIHKYPILSVVEASQVRKYLGSGWTFGTGQDQVHTIDPDAAAAVSGADAATGATGAAGSTGAAAAAAPAAAAARAVAQAAGGALKNATAAAAGRLLRARFA</sequence>
<keyword evidence="2" id="KW-1185">Reference proteome</keyword>
<dbReference type="KEGG" id="cre:CHLRE_17g706400v5"/>
<dbReference type="Proteomes" id="UP000006906">
    <property type="component" value="Chromosome 17"/>
</dbReference>
<proteinExistence type="predicted"/>
<dbReference type="HOGENOM" id="CLU_1498374_0_0_1"/>
<dbReference type="PaxDb" id="3055-EDP04667"/>
<dbReference type="RefSeq" id="XP_001691559.1">
    <property type="nucleotide sequence ID" value="XM_001691507.2"/>
</dbReference>
<dbReference type="InParanoid" id="A8IRC3"/>
<evidence type="ECO:0000313" key="2">
    <source>
        <dbReference type="Proteomes" id="UP000006906"/>
    </source>
</evidence>
<dbReference type="Gramene" id="PNW70118">
    <property type="protein sequence ID" value="PNW70118"/>
    <property type="gene ID" value="CHLRE_17g706400v5"/>
</dbReference>
<dbReference type="EMBL" id="CM008978">
    <property type="protein sequence ID" value="PNW70118.1"/>
    <property type="molecule type" value="Genomic_DNA"/>
</dbReference>
<name>A8IRC3_CHLRE</name>
<dbReference type="GeneID" id="5717203"/>
<accession>A8IRC3</accession>
<evidence type="ECO:0000313" key="1">
    <source>
        <dbReference type="EMBL" id="PNW70118.1"/>
    </source>
</evidence>
<organism evidence="1 2">
    <name type="scientific">Chlamydomonas reinhardtii</name>
    <name type="common">Chlamydomonas smithii</name>
    <dbReference type="NCBI Taxonomy" id="3055"/>
    <lineage>
        <taxon>Eukaryota</taxon>
        <taxon>Viridiplantae</taxon>
        <taxon>Chlorophyta</taxon>
        <taxon>core chlorophytes</taxon>
        <taxon>Chlorophyceae</taxon>
        <taxon>CS clade</taxon>
        <taxon>Chlamydomonadales</taxon>
        <taxon>Chlamydomonadaceae</taxon>
        <taxon>Chlamydomonas</taxon>
    </lineage>
</organism>
<reference evidence="1 2" key="1">
    <citation type="journal article" date="2007" name="Science">
        <title>The Chlamydomonas genome reveals the evolution of key animal and plant functions.</title>
        <authorList>
            <person name="Merchant S.S."/>
            <person name="Prochnik S.E."/>
            <person name="Vallon O."/>
            <person name="Harris E.H."/>
            <person name="Karpowicz S.J."/>
            <person name="Witman G.B."/>
            <person name="Terry A."/>
            <person name="Salamov A."/>
            <person name="Fritz-Laylin L.K."/>
            <person name="Marechal-Drouard L."/>
            <person name="Marshall W.F."/>
            <person name="Qu L.H."/>
            <person name="Nelson D.R."/>
            <person name="Sanderfoot A.A."/>
            <person name="Spalding M.H."/>
            <person name="Kapitonov V.V."/>
            <person name="Ren Q."/>
            <person name="Ferris P."/>
            <person name="Lindquist E."/>
            <person name="Shapiro H."/>
            <person name="Lucas S.M."/>
            <person name="Grimwood J."/>
            <person name="Schmutz J."/>
            <person name="Cardol P."/>
            <person name="Cerutti H."/>
            <person name="Chanfreau G."/>
            <person name="Chen C.L."/>
            <person name="Cognat V."/>
            <person name="Croft M.T."/>
            <person name="Dent R."/>
            <person name="Dutcher S."/>
            <person name="Fernandez E."/>
            <person name="Fukuzawa H."/>
            <person name="Gonzalez-Ballester D."/>
            <person name="Gonzalez-Halphen D."/>
            <person name="Hallmann A."/>
            <person name="Hanikenne M."/>
            <person name="Hippler M."/>
            <person name="Inwood W."/>
            <person name="Jabbari K."/>
            <person name="Kalanon M."/>
            <person name="Kuras R."/>
            <person name="Lefebvre P.A."/>
            <person name="Lemaire S.D."/>
            <person name="Lobanov A.V."/>
            <person name="Lohr M."/>
            <person name="Manuell A."/>
            <person name="Meier I."/>
            <person name="Mets L."/>
            <person name="Mittag M."/>
            <person name="Mittelmeier T."/>
            <person name="Moroney J.V."/>
            <person name="Moseley J."/>
            <person name="Napoli C."/>
            <person name="Nedelcu A.M."/>
            <person name="Niyogi K."/>
            <person name="Novoselov S.V."/>
            <person name="Paulsen I.T."/>
            <person name="Pazour G."/>
            <person name="Purton S."/>
            <person name="Ral J.P."/>
            <person name="Riano-Pachon D.M."/>
            <person name="Riekhof W."/>
            <person name="Rymarquis L."/>
            <person name="Schroda M."/>
            <person name="Stern D."/>
            <person name="Umen J."/>
            <person name="Willows R."/>
            <person name="Wilson N."/>
            <person name="Zimmer S.L."/>
            <person name="Allmer J."/>
            <person name="Balk J."/>
            <person name="Bisova K."/>
            <person name="Chen C.J."/>
            <person name="Elias M."/>
            <person name="Gendler K."/>
            <person name="Hauser C."/>
            <person name="Lamb M.R."/>
            <person name="Ledford H."/>
            <person name="Long J.C."/>
            <person name="Minagawa J."/>
            <person name="Page M.D."/>
            <person name="Pan J."/>
            <person name="Pootakham W."/>
            <person name="Roje S."/>
            <person name="Rose A."/>
            <person name="Stahlberg E."/>
            <person name="Terauchi A.M."/>
            <person name="Yang P."/>
            <person name="Ball S."/>
            <person name="Bowler C."/>
            <person name="Dieckmann C.L."/>
            <person name="Gladyshev V.N."/>
            <person name="Green P."/>
            <person name="Jorgensen R."/>
            <person name="Mayfield S."/>
            <person name="Mueller-Roeber B."/>
            <person name="Rajamani S."/>
            <person name="Sayre R.T."/>
            <person name="Brokstein P."/>
            <person name="Dubchak I."/>
            <person name="Goodstein D."/>
            <person name="Hornick L."/>
            <person name="Huang Y.W."/>
            <person name="Jhaveri J."/>
            <person name="Luo Y."/>
            <person name="Martinez D."/>
            <person name="Ngau W.C."/>
            <person name="Otillar B."/>
            <person name="Poliakov A."/>
            <person name="Porter A."/>
            <person name="Szajkowski L."/>
            <person name="Werner G."/>
            <person name="Zhou K."/>
            <person name="Grigoriev I.V."/>
            <person name="Rokhsar D.S."/>
            <person name="Grossman A.R."/>
        </authorList>
    </citation>
    <scope>NUCLEOTIDE SEQUENCE [LARGE SCALE GENOMIC DNA]</scope>
    <source>
        <strain evidence="2">CC-503</strain>
    </source>
</reference>
<dbReference type="OrthoDB" id="541031at2759"/>